<dbReference type="Gene3D" id="3.40.630.30">
    <property type="match status" value="1"/>
</dbReference>
<dbReference type="RefSeq" id="WP_122824147.1">
    <property type="nucleotide sequence ID" value="NZ_CP033325.1"/>
</dbReference>
<evidence type="ECO:0000313" key="3">
    <source>
        <dbReference type="Proteomes" id="UP001595955"/>
    </source>
</evidence>
<name>A0ABV9D9Y2_9MICO</name>
<dbReference type="Pfam" id="PF00583">
    <property type="entry name" value="Acetyltransf_1"/>
    <property type="match status" value="1"/>
</dbReference>
<protein>
    <submittedName>
        <fullName evidence="2">GNAT family N-acetyltransferase</fullName>
    </submittedName>
</protein>
<gene>
    <name evidence="2" type="ORF">ACFO3F_07905</name>
</gene>
<dbReference type="SUPFAM" id="SSF55729">
    <property type="entry name" value="Acyl-CoA N-acyltransferases (Nat)"/>
    <property type="match status" value="1"/>
</dbReference>
<comment type="caution">
    <text evidence="2">The sequence shown here is derived from an EMBL/GenBank/DDBJ whole genome shotgun (WGS) entry which is preliminary data.</text>
</comment>
<dbReference type="InterPro" id="IPR000182">
    <property type="entry name" value="GNAT_dom"/>
</dbReference>
<evidence type="ECO:0000313" key="2">
    <source>
        <dbReference type="EMBL" id="MFC4555171.1"/>
    </source>
</evidence>
<reference evidence="3" key="1">
    <citation type="journal article" date="2019" name="Int. J. Syst. Evol. Microbiol.">
        <title>The Global Catalogue of Microorganisms (GCM) 10K type strain sequencing project: providing services to taxonomists for standard genome sequencing and annotation.</title>
        <authorList>
            <consortium name="The Broad Institute Genomics Platform"/>
            <consortium name="The Broad Institute Genome Sequencing Center for Infectious Disease"/>
            <person name="Wu L."/>
            <person name="Ma J."/>
        </authorList>
    </citation>
    <scope>NUCLEOTIDE SEQUENCE [LARGE SCALE GENOMIC DNA]</scope>
    <source>
        <strain evidence="3">JCM 3369</strain>
    </source>
</reference>
<dbReference type="PROSITE" id="PS51186">
    <property type="entry name" value="GNAT"/>
    <property type="match status" value="1"/>
</dbReference>
<dbReference type="InterPro" id="IPR016181">
    <property type="entry name" value="Acyl_CoA_acyltransferase"/>
</dbReference>
<feature type="domain" description="N-acetyltransferase" evidence="1">
    <location>
        <begin position="116"/>
        <end position="243"/>
    </location>
</feature>
<keyword evidence="3" id="KW-1185">Reference proteome</keyword>
<evidence type="ECO:0000259" key="1">
    <source>
        <dbReference type="PROSITE" id="PS51186"/>
    </source>
</evidence>
<sequence>MQRHLFLRAHAHRWDEERAWETPDATLLRVRREGTAREPGRPAARVQLVGTGRPDALAELLVQAAADAGGPASAMLTRGTWALVPPEVRARYALVTGRGWDWMWSTTPPAPQPGEDRVAPMGTGREDEVRACLAVAYPETSADPGDQALAWWGYRDEDGLLRGVVAVHAPDDGGIHLSGLGTDQRWRRRGVASAMMAAVTRWGLTQRPYVHYGIWADNDAARRVYTRLGYRVGHEVENLAPEG</sequence>
<dbReference type="CDD" id="cd04301">
    <property type="entry name" value="NAT_SF"/>
    <property type="match status" value="1"/>
</dbReference>
<accession>A0ABV9D9Y2</accession>
<dbReference type="EMBL" id="JBHSGF010000004">
    <property type="protein sequence ID" value="MFC4555171.1"/>
    <property type="molecule type" value="Genomic_DNA"/>
</dbReference>
<dbReference type="Proteomes" id="UP001595955">
    <property type="component" value="Unassembled WGS sequence"/>
</dbReference>
<organism evidence="2 3">
    <name type="scientific">Georgenia faecalis</name>
    <dbReference type="NCBI Taxonomy" id="2483799"/>
    <lineage>
        <taxon>Bacteria</taxon>
        <taxon>Bacillati</taxon>
        <taxon>Actinomycetota</taxon>
        <taxon>Actinomycetes</taxon>
        <taxon>Micrococcales</taxon>
        <taxon>Bogoriellaceae</taxon>
        <taxon>Georgenia</taxon>
    </lineage>
</organism>
<proteinExistence type="predicted"/>